<keyword evidence="1" id="KW-0805">Transcription regulation</keyword>
<feature type="region of interest" description="Disordered" evidence="4">
    <location>
        <begin position="83"/>
        <end position="140"/>
    </location>
</feature>
<feature type="domain" description="HTH luxR-type" evidence="5">
    <location>
        <begin position="11"/>
        <end position="76"/>
    </location>
</feature>
<dbReference type="InterPro" id="IPR036388">
    <property type="entry name" value="WH-like_DNA-bd_sf"/>
</dbReference>
<keyword evidence="2" id="KW-0238">DNA-binding</keyword>
<dbReference type="InterPro" id="IPR000792">
    <property type="entry name" value="Tscrpt_reg_LuxR_C"/>
</dbReference>
<evidence type="ECO:0000256" key="4">
    <source>
        <dbReference type="SAM" id="MobiDB-lite"/>
    </source>
</evidence>
<keyword evidence="3" id="KW-0804">Transcription</keyword>
<dbReference type="PANTHER" id="PTHR44688:SF16">
    <property type="entry name" value="DNA-BINDING TRANSCRIPTIONAL ACTIVATOR DEVR_DOSR"/>
    <property type="match status" value="1"/>
</dbReference>
<dbReference type="SUPFAM" id="SSF46894">
    <property type="entry name" value="C-terminal effector domain of the bipartite response regulators"/>
    <property type="match status" value="1"/>
</dbReference>
<proteinExistence type="predicted"/>
<dbReference type="Gene3D" id="1.10.10.10">
    <property type="entry name" value="Winged helix-like DNA-binding domain superfamily/Winged helix DNA-binding domain"/>
    <property type="match status" value="1"/>
</dbReference>
<dbReference type="Pfam" id="PF00196">
    <property type="entry name" value="GerE"/>
    <property type="match status" value="1"/>
</dbReference>
<reference evidence="6 7" key="1">
    <citation type="submission" date="2019-07" db="EMBL/GenBank/DDBJ databases">
        <title>Whole genome shotgun sequence of Cellulomonas aerilata NBRC 106308.</title>
        <authorList>
            <person name="Hosoyama A."/>
            <person name="Uohara A."/>
            <person name="Ohji S."/>
            <person name="Ichikawa N."/>
        </authorList>
    </citation>
    <scope>NUCLEOTIDE SEQUENCE [LARGE SCALE GENOMIC DNA]</scope>
    <source>
        <strain evidence="6 7">NBRC 106308</strain>
    </source>
</reference>
<evidence type="ECO:0000259" key="5">
    <source>
        <dbReference type="PROSITE" id="PS50043"/>
    </source>
</evidence>
<dbReference type="AlphaFoldDB" id="A0A512DA53"/>
<dbReference type="EMBL" id="BJYY01000007">
    <property type="protein sequence ID" value="GEO33335.1"/>
    <property type="molecule type" value="Genomic_DNA"/>
</dbReference>
<sequence length="244" mass="26101">MTEDVAGRAPSSVLMPKLTRRETVVLRELHRGLTLEEIAARLYVSRNTIKSQVQSLYRKLGVSNRSDAVALVAARPSAVGLDRKRPAATGLPAGGALRRGTDGFRPELSRHVEGTSRSSVVGLRGTVGTRPGSPAHGLQDLASRRDGASTSLRGGAQDGQRLVSVRWHGQPADDWGPSCAALVRLAAQQQAARDVLDSIDATIATEVASTRARGATWSEIGAALKMTRQAVRRRFEESQQYCSG</sequence>
<accession>A0A512DA53</accession>
<gene>
    <name evidence="6" type="ORF">CAE01nite_10600</name>
</gene>
<evidence type="ECO:0000313" key="6">
    <source>
        <dbReference type="EMBL" id="GEO33335.1"/>
    </source>
</evidence>
<dbReference type="RefSeq" id="WP_146901055.1">
    <property type="nucleotide sequence ID" value="NZ_BAAARM010000002.1"/>
</dbReference>
<feature type="compositionally biased region" description="Low complexity" evidence="4">
    <location>
        <begin position="87"/>
        <end position="98"/>
    </location>
</feature>
<organism evidence="6 7">
    <name type="scientific">Cellulomonas aerilata</name>
    <dbReference type="NCBI Taxonomy" id="515326"/>
    <lineage>
        <taxon>Bacteria</taxon>
        <taxon>Bacillati</taxon>
        <taxon>Actinomycetota</taxon>
        <taxon>Actinomycetes</taxon>
        <taxon>Micrococcales</taxon>
        <taxon>Cellulomonadaceae</taxon>
        <taxon>Cellulomonas</taxon>
    </lineage>
</organism>
<dbReference type="CDD" id="cd06170">
    <property type="entry name" value="LuxR_C_like"/>
    <property type="match status" value="1"/>
</dbReference>
<protein>
    <recommendedName>
        <fullName evidence="5">HTH luxR-type domain-containing protein</fullName>
    </recommendedName>
</protein>
<dbReference type="GO" id="GO:0006355">
    <property type="term" value="P:regulation of DNA-templated transcription"/>
    <property type="evidence" value="ECO:0007669"/>
    <property type="project" value="InterPro"/>
</dbReference>
<dbReference type="InterPro" id="IPR016032">
    <property type="entry name" value="Sig_transdc_resp-reg_C-effctor"/>
</dbReference>
<evidence type="ECO:0000256" key="2">
    <source>
        <dbReference type="ARBA" id="ARBA00023125"/>
    </source>
</evidence>
<evidence type="ECO:0000256" key="3">
    <source>
        <dbReference type="ARBA" id="ARBA00023163"/>
    </source>
</evidence>
<evidence type="ECO:0000256" key="1">
    <source>
        <dbReference type="ARBA" id="ARBA00023015"/>
    </source>
</evidence>
<feature type="compositionally biased region" description="Basic and acidic residues" evidence="4">
    <location>
        <begin position="99"/>
        <end position="114"/>
    </location>
</feature>
<comment type="caution">
    <text evidence="6">The sequence shown here is derived from an EMBL/GenBank/DDBJ whole genome shotgun (WGS) entry which is preliminary data.</text>
</comment>
<dbReference type="OrthoDB" id="134985at2"/>
<dbReference type="SMART" id="SM00421">
    <property type="entry name" value="HTH_LUXR"/>
    <property type="match status" value="1"/>
</dbReference>
<dbReference type="PANTHER" id="PTHR44688">
    <property type="entry name" value="DNA-BINDING TRANSCRIPTIONAL ACTIVATOR DEVR_DOSR"/>
    <property type="match status" value="1"/>
</dbReference>
<dbReference type="PROSITE" id="PS50043">
    <property type="entry name" value="HTH_LUXR_2"/>
    <property type="match status" value="1"/>
</dbReference>
<dbReference type="PRINTS" id="PR00038">
    <property type="entry name" value="HTHLUXR"/>
</dbReference>
<keyword evidence="7" id="KW-1185">Reference proteome</keyword>
<evidence type="ECO:0000313" key="7">
    <source>
        <dbReference type="Proteomes" id="UP000321181"/>
    </source>
</evidence>
<dbReference type="GO" id="GO:0003677">
    <property type="term" value="F:DNA binding"/>
    <property type="evidence" value="ECO:0007669"/>
    <property type="project" value="UniProtKB-KW"/>
</dbReference>
<name>A0A512DA53_9CELL</name>
<dbReference type="Proteomes" id="UP000321181">
    <property type="component" value="Unassembled WGS sequence"/>
</dbReference>